<feature type="domain" description="Nitroreductase" evidence="3">
    <location>
        <begin position="65"/>
        <end position="149"/>
    </location>
</feature>
<sequence>MYKELKTYRSIRKYKDKPVEREKLDDIIKSALIAPSSRNRKPWEFILVQDKKVLNAISRCKPHGASFAKDAPAAVVVLADPKKCDVWVEDCSIAAYTIQLVARSLGLGSCWIQTRLREMDGDTGSEEYLKELLGIPEGFAVECVITIGYGDEIKPEYTEEDMDFGKVHKDFY</sequence>
<evidence type="ECO:0000259" key="3">
    <source>
        <dbReference type="Pfam" id="PF00881"/>
    </source>
</evidence>
<name>A0A1M4VES5_9FIRM</name>
<gene>
    <name evidence="4" type="ORF">SAMN02746064_00967</name>
</gene>
<dbReference type="RefSeq" id="WP_073269956.1">
    <property type="nucleotide sequence ID" value="NZ_FQTU01000005.1"/>
</dbReference>
<reference evidence="4 5" key="1">
    <citation type="submission" date="2016-11" db="EMBL/GenBank/DDBJ databases">
        <authorList>
            <person name="Jaros S."/>
            <person name="Januszkiewicz K."/>
            <person name="Wedrychowicz H."/>
        </authorList>
    </citation>
    <scope>NUCLEOTIDE SEQUENCE [LARGE SCALE GENOMIC DNA]</scope>
    <source>
        <strain evidence="4 5">DSM 14828</strain>
    </source>
</reference>
<keyword evidence="5" id="KW-1185">Reference proteome</keyword>
<evidence type="ECO:0000313" key="5">
    <source>
        <dbReference type="Proteomes" id="UP000184251"/>
    </source>
</evidence>
<dbReference type="PANTHER" id="PTHR43673">
    <property type="entry name" value="NAD(P)H NITROREDUCTASE YDGI-RELATED"/>
    <property type="match status" value="1"/>
</dbReference>
<keyword evidence="2" id="KW-0560">Oxidoreductase</keyword>
<evidence type="ECO:0000313" key="4">
    <source>
        <dbReference type="EMBL" id="SHE67408.1"/>
    </source>
</evidence>
<dbReference type="STRING" id="1120975.SAMN02746064_00967"/>
<evidence type="ECO:0000256" key="1">
    <source>
        <dbReference type="ARBA" id="ARBA00007118"/>
    </source>
</evidence>
<dbReference type="EMBL" id="FQTU01000005">
    <property type="protein sequence ID" value="SHE67408.1"/>
    <property type="molecule type" value="Genomic_DNA"/>
</dbReference>
<dbReference type="Gene3D" id="3.40.109.10">
    <property type="entry name" value="NADH Oxidase"/>
    <property type="match status" value="1"/>
</dbReference>
<dbReference type="InterPro" id="IPR029479">
    <property type="entry name" value="Nitroreductase"/>
</dbReference>
<dbReference type="GO" id="GO:0016491">
    <property type="term" value="F:oxidoreductase activity"/>
    <property type="evidence" value="ECO:0007669"/>
    <property type="project" value="UniProtKB-KW"/>
</dbReference>
<organism evidence="4 5">
    <name type="scientific">Alkalibacter saccharofermentans DSM 14828</name>
    <dbReference type="NCBI Taxonomy" id="1120975"/>
    <lineage>
        <taxon>Bacteria</taxon>
        <taxon>Bacillati</taxon>
        <taxon>Bacillota</taxon>
        <taxon>Clostridia</taxon>
        <taxon>Eubacteriales</taxon>
        <taxon>Eubacteriaceae</taxon>
        <taxon>Alkalibacter</taxon>
    </lineage>
</organism>
<accession>A0A1M4VES5</accession>
<feature type="domain" description="Nitroreductase" evidence="3">
    <location>
        <begin position="9"/>
        <end position="57"/>
    </location>
</feature>
<dbReference type="Pfam" id="PF00881">
    <property type="entry name" value="Nitroreductase"/>
    <property type="match status" value="2"/>
</dbReference>
<dbReference type="InterPro" id="IPR000415">
    <property type="entry name" value="Nitroreductase-like"/>
</dbReference>
<comment type="similarity">
    <text evidence="1">Belongs to the nitroreductase family.</text>
</comment>
<evidence type="ECO:0000256" key="2">
    <source>
        <dbReference type="ARBA" id="ARBA00023002"/>
    </source>
</evidence>
<dbReference type="PANTHER" id="PTHR43673:SF10">
    <property type="entry name" value="NADH DEHYDROGENASE_NAD(P)H NITROREDUCTASE XCC3605-RELATED"/>
    <property type="match status" value="1"/>
</dbReference>
<protein>
    <submittedName>
        <fullName evidence="4">Nitroreductase</fullName>
    </submittedName>
</protein>
<dbReference type="CDD" id="cd02151">
    <property type="entry name" value="nitroreductase"/>
    <property type="match status" value="1"/>
</dbReference>
<dbReference type="AlphaFoldDB" id="A0A1M4VES5"/>
<proteinExistence type="inferred from homology"/>
<dbReference type="Proteomes" id="UP000184251">
    <property type="component" value="Unassembled WGS sequence"/>
</dbReference>
<dbReference type="OrthoDB" id="9812105at2"/>
<dbReference type="SUPFAM" id="SSF55469">
    <property type="entry name" value="FMN-dependent nitroreductase-like"/>
    <property type="match status" value="1"/>
</dbReference>